<evidence type="ECO:0000256" key="7">
    <source>
        <dbReference type="RuleBase" id="RU361277"/>
    </source>
</evidence>
<keyword evidence="4 7" id="KW-0862">Zinc</keyword>
<dbReference type="PANTHER" id="PTHR42940">
    <property type="entry name" value="ALCOHOL DEHYDROGENASE 1-RELATED"/>
    <property type="match status" value="1"/>
</dbReference>
<keyword evidence="10" id="KW-1185">Reference proteome</keyword>
<dbReference type="GO" id="GO:0005737">
    <property type="term" value="C:cytoplasm"/>
    <property type="evidence" value="ECO:0007669"/>
    <property type="project" value="TreeGrafter"/>
</dbReference>
<dbReference type="AlphaFoldDB" id="A0A8K0WUF0"/>
<dbReference type="InterPro" id="IPR020843">
    <property type="entry name" value="ER"/>
</dbReference>
<keyword evidence="3 7" id="KW-0479">Metal-binding</keyword>
<dbReference type="PROSITE" id="PS00059">
    <property type="entry name" value="ADH_ZINC"/>
    <property type="match status" value="1"/>
</dbReference>
<dbReference type="FunFam" id="3.40.50.720:FF:000039">
    <property type="entry name" value="Alcohol dehydrogenase AdhP"/>
    <property type="match status" value="1"/>
</dbReference>
<reference evidence="9" key="1">
    <citation type="journal article" date="2021" name="Nat. Commun.">
        <title>Genetic determinants of endophytism in the Arabidopsis root mycobiome.</title>
        <authorList>
            <person name="Mesny F."/>
            <person name="Miyauchi S."/>
            <person name="Thiergart T."/>
            <person name="Pickel B."/>
            <person name="Atanasova L."/>
            <person name="Karlsson M."/>
            <person name="Huettel B."/>
            <person name="Barry K.W."/>
            <person name="Haridas S."/>
            <person name="Chen C."/>
            <person name="Bauer D."/>
            <person name="Andreopoulos W."/>
            <person name="Pangilinan J."/>
            <person name="LaButti K."/>
            <person name="Riley R."/>
            <person name="Lipzen A."/>
            <person name="Clum A."/>
            <person name="Drula E."/>
            <person name="Henrissat B."/>
            <person name="Kohler A."/>
            <person name="Grigoriev I.V."/>
            <person name="Martin F.M."/>
            <person name="Hacquard S."/>
        </authorList>
    </citation>
    <scope>NUCLEOTIDE SEQUENCE</scope>
    <source>
        <strain evidence="9">MPI-CAGE-CH-0235</strain>
    </source>
</reference>
<evidence type="ECO:0000256" key="6">
    <source>
        <dbReference type="ARBA" id="ARBA00023027"/>
    </source>
</evidence>
<dbReference type="Pfam" id="PF08240">
    <property type="entry name" value="ADH_N"/>
    <property type="match status" value="1"/>
</dbReference>
<feature type="domain" description="Enoyl reductase (ER)" evidence="8">
    <location>
        <begin position="14"/>
        <end position="338"/>
    </location>
</feature>
<comment type="cofactor">
    <cofactor evidence="1 7">
        <name>Zn(2+)</name>
        <dbReference type="ChEBI" id="CHEBI:29105"/>
    </cofactor>
</comment>
<dbReference type="Gene3D" id="3.40.50.720">
    <property type="entry name" value="NAD(P)-binding Rossmann-like Domain"/>
    <property type="match status" value="1"/>
</dbReference>
<comment type="similarity">
    <text evidence="2 7">Belongs to the zinc-containing alcohol dehydrogenase family.</text>
</comment>
<sequence>MSLPTSYKACLLDQPTSPWQLQDVDLVLPQPGEVLIKVQACGFCVTDIGVWAGALGPLTKWPIVPGHEIVGEVVHLGPGVTQFGLGDRVGGLYHGGHDGTCKTCQQGFFQGCEQKASNGVSRHGGFAEYCILRSEAVVKVPRDVEPVAVAPFLCAGVTVFAAIRQQMIPPGETIAIQGVGGLGHLAIQYARKMGYRVVSISSGSHKRELALQLGSHEYIDASKEDPVNALLRLGGAKLVVCTASDAKSISPYVGALTWQGKLLVLAPVPDVPINTAQLVLKSASVVGWNAGHGQDFLDAMQFAQLHSIKCVTEQFPLDRIAEAAAHVMSGQANLRVVMTME</sequence>
<keyword evidence="6" id="KW-0520">NAD</keyword>
<name>A0A8K0WUF0_9HYPO</name>
<accession>A0A8K0WUF0</accession>
<evidence type="ECO:0000313" key="9">
    <source>
        <dbReference type="EMBL" id="KAH7322505.1"/>
    </source>
</evidence>
<evidence type="ECO:0000256" key="2">
    <source>
        <dbReference type="ARBA" id="ARBA00008072"/>
    </source>
</evidence>
<keyword evidence="5" id="KW-0560">Oxidoreductase</keyword>
<dbReference type="SUPFAM" id="SSF50129">
    <property type="entry name" value="GroES-like"/>
    <property type="match status" value="1"/>
</dbReference>
<dbReference type="GO" id="GO:0008270">
    <property type="term" value="F:zinc ion binding"/>
    <property type="evidence" value="ECO:0007669"/>
    <property type="project" value="InterPro"/>
</dbReference>
<dbReference type="InterPro" id="IPR011032">
    <property type="entry name" value="GroES-like_sf"/>
</dbReference>
<evidence type="ECO:0000259" key="8">
    <source>
        <dbReference type="SMART" id="SM00829"/>
    </source>
</evidence>
<evidence type="ECO:0000256" key="3">
    <source>
        <dbReference type="ARBA" id="ARBA00022723"/>
    </source>
</evidence>
<dbReference type="Proteomes" id="UP000813444">
    <property type="component" value="Unassembled WGS sequence"/>
</dbReference>
<protein>
    <submittedName>
        <fullName evidence="9">Chaperonin 10-like protein</fullName>
    </submittedName>
</protein>
<dbReference type="InterPro" id="IPR036291">
    <property type="entry name" value="NAD(P)-bd_dom_sf"/>
</dbReference>
<dbReference type="SMART" id="SM00829">
    <property type="entry name" value="PKS_ER"/>
    <property type="match status" value="1"/>
</dbReference>
<dbReference type="OrthoDB" id="256333at2759"/>
<dbReference type="PANTHER" id="PTHR42940:SF7">
    <property type="entry name" value="ALCOHOL DEHYDROGENASE-LIKE N-TERMINAL DOMAIN-CONTAINING PROTEIN"/>
    <property type="match status" value="1"/>
</dbReference>
<organism evidence="9 10">
    <name type="scientific">Stachybotrys elegans</name>
    <dbReference type="NCBI Taxonomy" id="80388"/>
    <lineage>
        <taxon>Eukaryota</taxon>
        <taxon>Fungi</taxon>
        <taxon>Dikarya</taxon>
        <taxon>Ascomycota</taxon>
        <taxon>Pezizomycotina</taxon>
        <taxon>Sordariomycetes</taxon>
        <taxon>Hypocreomycetidae</taxon>
        <taxon>Hypocreales</taxon>
        <taxon>Stachybotryaceae</taxon>
        <taxon>Stachybotrys</taxon>
    </lineage>
</organism>
<dbReference type="GO" id="GO:0004022">
    <property type="term" value="F:alcohol dehydrogenase (NAD+) activity"/>
    <property type="evidence" value="ECO:0007669"/>
    <property type="project" value="TreeGrafter"/>
</dbReference>
<evidence type="ECO:0000313" key="10">
    <source>
        <dbReference type="Proteomes" id="UP000813444"/>
    </source>
</evidence>
<dbReference type="InterPro" id="IPR013149">
    <property type="entry name" value="ADH-like_C"/>
</dbReference>
<dbReference type="InterPro" id="IPR002328">
    <property type="entry name" value="ADH_Zn_CS"/>
</dbReference>
<dbReference type="Gene3D" id="3.90.180.10">
    <property type="entry name" value="Medium-chain alcohol dehydrogenases, catalytic domain"/>
    <property type="match status" value="1"/>
</dbReference>
<gene>
    <name evidence="9" type="ORF">B0I35DRAFT_406984</name>
</gene>
<dbReference type="Pfam" id="PF00107">
    <property type="entry name" value="ADH_zinc_N"/>
    <property type="match status" value="1"/>
</dbReference>
<comment type="caution">
    <text evidence="9">The sequence shown here is derived from an EMBL/GenBank/DDBJ whole genome shotgun (WGS) entry which is preliminary data.</text>
</comment>
<dbReference type="SUPFAM" id="SSF51735">
    <property type="entry name" value="NAD(P)-binding Rossmann-fold domains"/>
    <property type="match status" value="1"/>
</dbReference>
<evidence type="ECO:0000256" key="5">
    <source>
        <dbReference type="ARBA" id="ARBA00023002"/>
    </source>
</evidence>
<proteinExistence type="inferred from homology"/>
<dbReference type="EMBL" id="JAGPNK010000004">
    <property type="protein sequence ID" value="KAH7322505.1"/>
    <property type="molecule type" value="Genomic_DNA"/>
</dbReference>
<evidence type="ECO:0000256" key="1">
    <source>
        <dbReference type="ARBA" id="ARBA00001947"/>
    </source>
</evidence>
<evidence type="ECO:0000256" key="4">
    <source>
        <dbReference type="ARBA" id="ARBA00022833"/>
    </source>
</evidence>
<dbReference type="InterPro" id="IPR013154">
    <property type="entry name" value="ADH-like_N"/>
</dbReference>